<reference evidence="1" key="1">
    <citation type="journal article" date="2015" name="Nature">
        <title>Complex archaea that bridge the gap between prokaryotes and eukaryotes.</title>
        <authorList>
            <person name="Spang A."/>
            <person name="Saw J.H."/>
            <person name="Jorgensen S.L."/>
            <person name="Zaremba-Niedzwiedzka K."/>
            <person name="Martijn J."/>
            <person name="Lind A.E."/>
            <person name="van Eijk R."/>
            <person name="Schleper C."/>
            <person name="Guy L."/>
            <person name="Ettema T.J."/>
        </authorList>
    </citation>
    <scope>NUCLEOTIDE SEQUENCE</scope>
</reference>
<name>A0A0F9JW84_9ZZZZ</name>
<accession>A0A0F9JW84</accession>
<evidence type="ECO:0000313" key="1">
    <source>
        <dbReference type="EMBL" id="KKM66726.1"/>
    </source>
</evidence>
<organism evidence="1">
    <name type="scientific">marine sediment metagenome</name>
    <dbReference type="NCBI Taxonomy" id="412755"/>
    <lineage>
        <taxon>unclassified sequences</taxon>
        <taxon>metagenomes</taxon>
        <taxon>ecological metagenomes</taxon>
    </lineage>
</organism>
<proteinExistence type="predicted"/>
<dbReference type="AlphaFoldDB" id="A0A0F9JW84"/>
<gene>
    <name evidence="1" type="ORF">LCGC14_1478340</name>
</gene>
<dbReference type="EMBL" id="LAZR01010474">
    <property type="protein sequence ID" value="KKM66726.1"/>
    <property type="molecule type" value="Genomic_DNA"/>
</dbReference>
<comment type="caution">
    <text evidence="1">The sequence shown here is derived from an EMBL/GenBank/DDBJ whole genome shotgun (WGS) entry which is preliminary data.</text>
</comment>
<protein>
    <submittedName>
        <fullName evidence="1">Uncharacterized protein</fullName>
    </submittedName>
</protein>
<sequence length="235" mass="27020">KIEEFGPGNSVVGERFLKYYMRQSGVLRSGEATIAKALDDCDLETEMHQDLRETARAALDRFVDRDNLPAISAGLKKMFVALAMWTARLRGAVNRDKYTNRLFHKPQSEIGTRLVKQLYRLATGIAIFKRKDEIGMDEYKAASKVARFSVPDLVEDVVRNLYVRKRGEWTTSSEIAQWTRLPPETLDQLLRDMHLLDIVVREAGNLSYRWMLSRALVELMEPLGLYTRERVMAHG</sequence>
<feature type="non-terminal residue" evidence="1">
    <location>
        <position position="1"/>
    </location>
</feature>